<gene>
    <name evidence="3" type="primary">LOC34622466</name>
</gene>
<feature type="compositionally biased region" description="Low complexity" evidence="1">
    <location>
        <begin position="379"/>
        <end position="388"/>
    </location>
</feature>
<feature type="region of interest" description="Disordered" evidence="1">
    <location>
        <begin position="116"/>
        <end position="135"/>
    </location>
</feature>
<sequence>MVPNVQPSLPSSAYFRLYLRGNTSSEEAPVSLSAAGGTTGSPASLGAPAAVSATADLSSSTASFSTSAARNAPRRALTHAAPWAASLCDSGKEAGSPQRLRNERWISRQPPPFSSFFHASSSAGSGEPREAPEEGVLPLQSVLDSRSRPWFGARQVLKRNASTSSFSCVSCVGASEASEHNGAPCAGNGPPAVPSASASPHSGLTAALERLRQHSSSATPRVASALENGASIVAATAGEAGESLVHDKGTPGSRSKSTYSATSTFRYDDGKTSSEANSPEATKELFDAAVGVSCDSARRICIPKRLIDASEAANEQWRRFDSFLPTAAQARTPEGRKATATDVATPAKPYCLGPARACTAAADTAQIWRFASSNASAMAEAPASATKARPPPTAPLSGCGSCSPRAASSIGFGTSTAK</sequence>
<dbReference type="Proteomes" id="UP000515125">
    <property type="component" value="Unplaced"/>
</dbReference>
<dbReference type="RefSeq" id="XP_026192468.1">
    <property type="nucleotide sequence ID" value="XM_026336683.1"/>
</dbReference>
<organism evidence="2 3">
    <name type="scientific">Cyclospora cayetanensis</name>
    <dbReference type="NCBI Taxonomy" id="88456"/>
    <lineage>
        <taxon>Eukaryota</taxon>
        <taxon>Sar</taxon>
        <taxon>Alveolata</taxon>
        <taxon>Apicomplexa</taxon>
        <taxon>Conoidasida</taxon>
        <taxon>Coccidia</taxon>
        <taxon>Eucoccidiorida</taxon>
        <taxon>Eimeriorina</taxon>
        <taxon>Eimeriidae</taxon>
        <taxon>Cyclospora</taxon>
    </lineage>
</organism>
<evidence type="ECO:0000256" key="1">
    <source>
        <dbReference type="SAM" id="MobiDB-lite"/>
    </source>
</evidence>
<reference evidence="3" key="1">
    <citation type="submission" date="2025-08" db="UniProtKB">
        <authorList>
            <consortium name="RefSeq"/>
        </authorList>
    </citation>
    <scope>IDENTIFICATION</scope>
</reference>
<feature type="compositionally biased region" description="Polar residues" evidence="1">
    <location>
        <begin position="252"/>
        <end position="265"/>
    </location>
</feature>
<feature type="compositionally biased region" description="Low complexity" evidence="1">
    <location>
        <begin position="116"/>
        <end position="126"/>
    </location>
</feature>
<name>A0A6P6RX50_9EIME</name>
<evidence type="ECO:0000313" key="2">
    <source>
        <dbReference type="Proteomes" id="UP000515125"/>
    </source>
</evidence>
<protein>
    <submittedName>
        <fullName evidence="3">Mucin-19</fullName>
    </submittedName>
</protein>
<feature type="region of interest" description="Disordered" evidence="1">
    <location>
        <begin position="243"/>
        <end position="278"/>
    </location>
</feature>
<feature type="region of interest" description="Disordered" evidence="1">
    <location>
        <begin position="379"/>
        <end position="418"/>
    </location>
</feature>
<proteinExistence type="predicted"/>
<keyword evidence="2" id="KW-1185">Reference proteome</keyword>
<accession>A0A6P6RX50</accession>
<dbReference type="GeneID" id="34622466"/>
<dbReference type="AlphaFoldDB" id="A0A6P6RX50"/>
<feature type="region of interest" description="Disordered" evidence="1">
    <location>
        <begin position="179"/>
        <end position="202"/>
    </location>
</feature>
<evidence type="ECO:0000313" key="3">
    <source>
        <dbReference type="RefSeq" id="XP_026192468.1"/>
    </source>
</evidence>
<feature type="compositionally biased region" description="Low complexity" evidence="1">
    <location>
        <begin position="186"/>
        <end position="202"/>
    </location>
</feature>